<dbReference type="PANTHER" id="PTHR43382">
    <property type="entry name" value="PROLYL-TRNA SYNTHETASE"/>
    <property type="match status" value="1"/>
</dbReference>
<dbReference type="InterPro" id="IPR004154">
    <property type="entry name" value="Anticodon-bd"/>
</dbReference>
<dbReference type="InterPro" id="IPR017449">
    <property type="entry name" value="Pro-tRNA_synth_II"/>
</dbReference>
<gene>
    <name evidence="5" type="ORF">UW37_C0039G0001</name>
</gene>
<dbReference type="InterPro" id="IPR016061">
    <property type="entry name" value="Pro-tRNA_ligase_II_C"/>
</dbReference>
<dbReference type="EC" id="6.1.1.15" evidence="1"/>
<dbReference type="GO" id="GO:0004827">
    <property type="term" value="F:proline-tRNA ligase activity"/>
    <property type="evidence" value="ECO:0007669"/>
    <property type="project" value="UniProtKB-EC"/>
</dbReference>
<dbReference type="PANTHER" id="PTHR43382:SF2">
    <property type="entry name" value="BIFUNCTIONAL GLUTAMATE_PROLINE--TRNA LIGASE"/>
    <property type="match status" value="1"/>
</dbReference>
<dbReference type="Pfam" id="PF03129">
    <property type="entry name" value="HGTP_anticodon"/>
    <property type="match status" value="1"/>
</dbReference>
<evidence type="ECO:0000256" key="3">
    <source>
        <dbReference type="ARBA" id="ARBA00023146"/>
    </source>
</evidence>
<evidence type="ECO:0000313" key="6">
    <source>
        <dbReference type="Proteomes" id="UP000034063"/>
    </source>
</evidence>
<evidence type="ECO:0000313" key="5">
    <source>
        <dbReference type="EMBL" id="KKT45834.1"/>
    </source>
</evidence>
<keyword evidence="5" id="KW-0436">Ligase</keyword>
<feature type="non-terminal residue" evidence="5">
    <location>
        <position position="1"/>
    </location>
</feature>
<protein>
    <recommendedName>
        <fullName evidence="1">proline--tRNA ligase</fullName>
        <ecNumber evidence="1">6.1.1.15</ecNumber>
    </recommendedName>
</protein>
<comment type="caution">
    <text evidence="5">The sequence shown here is derived from an EMBL/GenBank/DDBJ whole genome shotgun (WGS) entry which is preliminary data.</text>
</comment>
<evidence type="ECO:0000256" key="1">
    <source>
        <dbReference type="ARBA" id="ARBA00012831"/>
    </source>
</evidence>
<dbReference type="EMBL" id="LCIB01000039">
    <property type="protein sequence ID" value="KKT45834.1"/>
    <property type="molecule type" value="Genomic_DNA"/>
</dbReference>
<dbReference type="Proteomes" id="UP000034063">
    <property type="component" value="Unassembled WGS sequence"/>
</dbReference>
<accession>A0A0G1KDC7</accession>
<dbReference type="AlphaFoldDB" id="A0A0G1KDC7"/>
<dbReference type="GO" id="GO:0005737">
    <property type="term" value="C:cytoplasm"/>
    <property type="evidence" value="ECO:0007669"/>
    <property type="project" value="InterPro"/>
</dbReference>
<keyword evidence="2" id="KW-0648">Protein biosynthesis</keyword>
<reference evidence="5 6" key="1">
    <citation type="journal article" date="2015" name="Nature">
        <title>rRNA introns, odd ribosomes, and small enigmatic genomes across a large radiation of phyla.</title>
        <authorList>
            <person name="Brown C.T."/>
            <person name="Hug L.A."/>
            <person name="Thomas B.C."/>
            <person name="Sharon I."/>
            <person name="Castelle C.J."/>
            <person name="Singh A."/>
            <person name="Wilkins M.J."/>
            <person name="Williams K.H."/>
            <person name="Banfield J.F."/>
        </authorList>
    </citation>
    <scope>NUCLEOTIDE SEQUENCE [LARGE SCALE GENOMIC DNA]</scope>
</reference>
<name>A0A0G1KDC7_9BACT</name>
<dbReference type="Gene3D" id="3.40.50.800">
    <property type="entry name" value="Anticodon-binding domain"/>
    <property type="match status" value="1"/>
</dbReference>
<dbReference type="InterPro" id="IPR036621">
    <property type="entry name" value="Anticodon-bd_dom_sf"/>
</dbReference>
<organism evidence="5 6">
    <name type="scientific">Candidatus Gottesmanbacteria bacterium GW2011_GWA2_44_17</name>
    <dbReference type="NCBI Taxonomy" id="1618444"/>
    <lineage>
        <taxon>Bacteria</taxon>
        <taxon>Candidatus Gottesmaniibacteriota</taxon>
    </lineage>
</organism>
<dbReference type="Gene3D" id="3.30.930.10">
    <property type="entry name" value="Bira Bifunctional Protein, Domain 2"/>
    <property type="match status" value="1"/>
</dbReference>
<dbReference type="InterPro" id="IPR045864">
    <property type="entry name" value="aa-tRNA-synth_II/BPL/LPL"/>
</dbReference>
<dbReference type="SUPFAM" id="SSF52954">
    <property type="entry name" value="Class II aaRS ABD-related"/>
    <property type="match status" value="1"/>
</dbReference>
<proteinExistence type="predicted"/>
<dbReference type="PATRIC" id="fig|1618444.3.peg.614"/>
<dbReference type="Gene3D" id="3.30.110.30">
    <property type="entry name" value="C-terminal domain of ProRS"/>
    <property type="match status" value="1"/>
</dbReference>
<dbReference type="GO" id="GO:0005524">
    <property type="term" value="F:ATP binding"/>
    <property type="evidence" value="ECO:0007669"/>
    <property type="project" value="InterPro"/>
</dbReference>
<evidence type="ECO:0000256" key="2">
    <source>
        <dbReference type="ARBA" id="ARBA00022917"/>
    </source>
</evidence>
<dbReference type="InterPro" id="IPR004499">
    <property type="entry name" value="Pro-tRNA-ligase_IIa_arc-type"/>
</dbReference>
<feature type="domain" description="Proline-tRNA ligase class II C-terminal" evidence="4">
    <location>
        <begin position="223"/>
        <end position="290"/>
    </location>
</feature>
<dbReference type="Pfam" id="PF09180">
    <property type="entry name" value="ProRS-C_1"/>
    <property type="match status" value="1"/>
</dbReference>
<dbReference type="SMART" id="SM00946">
    <property type="entry name" value="ProRS-C_1"/>
    <property type="match status" value="1"/>
</dbReference>
<dbReference type="SUPFAM" id="SSF55681">
    <property type="entry name" value="Class II aaRS and biotin synthetases"/>
    <property type="match status" value="1"/>
</dbReference>
<keyword evidence="3" id="KW-0030">Aminoacyl-tRNA synthetase</keyword>
<sequence length="290" mass="32685">STYCVEPLMPDGKALQAATSHDLGQNFSKVFDIQFQNKDGKQEYVWQTSWGLSTRSLGGLFLTHGDDDGLILPPKIAPYQIVIIVIPSPRGAENVLADVRKMAAYIQNLQKDLTKKGIRVKVDTSEEIEIYLQDLQADTSVESVGRRFNKWEVKGVPMRLEIGSKEVVGGIVTVAIRDTKDKVIMKLDEFIATVDTLLSDIQKRLFEKQKKFLQDNTHDVSSWGEFVKIMNSTRGFLHAFWCEDPACEKQIKEKTKATTRCLPLGAKEEKGTCIHCGKTASHRWIFGQSY</sequence>
<dbReference type="SUPFAM" id="SSF64586">
    <property type="entry name" value="C-terminal domain of ProRS"/>
    <property type="match status" value="1"/>
</dbReference>
<dbReference type="GO" id="GO:0017101">
    <property type="term" value="C:aminoacyl-tRNA synthetase multienzyme complex"/>
    <property type="evidence" value="ECO:0007669"/>
    <property type="project" value="TreeGrafter"/>
</dbReference>
<evidence type="ECO:0000259" key="4">
    <source>
        <dbReference type="SMART" id="SM00946"/>
    </source>
</evidence>
<dbReference type="GO" id="GO:0006433">
    <property type="term" value="P:prolyl-tRNA aminoacylation"/>
    <property type="evidence" value="ECO:0007669"/>
    <property type="project" value="InterPro"/>
</dbReference>